<evidence type="ECO:0000313" key="7">
    <source>
        <dbReference type="Proteomes" id="UP000274131"/>
    </source>
</evidence>
<dbReference type="GO" id="GO:0009986">
    <property type="term" value="C:cell surface"/>
    <property type="evidence" value="ECO:0007669"/>
    <property type="project" value="InterPro"/>
</dbReference>
<reference evidence="6 7" key="2">
    <citation type="submission" date="2018-10" db="EMBL/GenBank/DDBJ databases">
        <authorList>
            <consortium name="Pathogen Informatics"/>
        </authorList>
    </citation>
    <scope>NUCLEOTIDE SEQUENCE [LARGE SCALE GENOMIC DNA]</scope>
</reference>
<comment type="subcellular location">
    <subcellularLocation>
        <location evidence="1">Secreted</location>
    </subcellularLocation>
</comment>
<name>A0A0N4UTI5_ENTVE</name>
<feature type="signal peptide" evidence="5">
    <location>
        <begin position="1"/>
        <end position="24"/>
    </location>
</feature>
<dbReference type="InterPro" id="IPR038479">
    <property type="entry name" value="Transthyretin-like_sf"/>
</dbReference>
<evidence type="ECO:0000313" key="8">
    <source>
        <dbReference type="WBParaSite" id="EVEC_0000059701-mRNA-1"/>
    </source>
</evidence>
<evidence type="ECO:0000256" key="1">
    <source>
        <dbReference type="ARBA" id="ARBA00004613"/>
    </source>
</evidence>
<dbReference type="PANTHER" id="PTHR21700">
    <property type="entry name" value="TRANSTHYRETIN-LIKE FAMILY PROTEIN-RELATED"/>
    <property type="match status" value="1"/>
</dbReference>
<gene>
    <name evidence="6" type="ORF">EVEC_LOCUS400</name>
</gene>
<dbReference type="InterPro" id="IPR001534">
    <property type="entry name" value="Transthyretin-like"/>
</dbReference>
<dbReference type="Gene3D" id="2.60.40.3330">
    <property type="match status" value="1"/>
</dbReference>
<feature type="chain" id="PRO_5043122411" evidence="5">
    <location>
        <begin position="25"/>
        <end position="174"/>
    </location>
</feature>
<dbReference type="GO" id="GO:0005576">
    <property type="term" value="C:extracellular region"/>
    <property type="evidence" value="ECO:0007669"/>
    <property type="project" value="UniProtKB-SubCell"/>
</dbReference>
<evidence type="ECO:0000256" key="3">
    <source>
        <dbReference type="ARBA" id="ARBA00022525"/>
    </source>
</evidence>
<keyword evidence="3" id="KW-0964">Secreted</keyword>
<dbReference type="WBParaSite" id="EVEC_0000059701-mRNA-1">
    <property type="protein sequence ID" value="EVEC_0000059701-mRNA-1"/>
    <property type="gene ID" value="EVEC_0000059701"/>
</dbReference>
<protein>
    <submittedName>
        <fullName evidence="8">Transthyretin-like family protein</fullName>
    </submittedName>
</protein>
<dbReference type="PANTHER" id="PTHR21700:SF48">
    <property type="entry name" value="TRANSTHYRETIN-LIKE FAMILY PROTEIN"/>
    <property type="match status" value="1"/>
</dbReference>
<proteinExistence type="inferred from homology"/>
<sequence length="174" mass="20020">MKISIVVLLLLPTVILTDTAPTRAASVKGTLLCGKTPYEGAHVFLLRMKSEGMWKIADYLRECSSYESVFIKQILADKNQILDSRITSRFGMFQVDGNTQGRAQNETTLMPILRVFHRCDVEDKHTNRYRKWQMQIPSEYVSNGRRALKVYDIGTLNLQLQFPKEKEVTFEPTM</sequence>
<dbReference type="EMBL" id="UXUI01000513">
    <property type="protein sequence ID" value="VDD85257.1"/>
    <property type="molecule type" value="Genomic_DNA"/>
</dbReference>
<evidence type="ECO:0000256" key="5">
    <source>
        <dbReference type="SAM" id="SignalP"/>
    </source>
</evidence>
<dbReference type="AlphaFoldDB" id="A0A0N4UTI5"/>
<dbReference type="OrthoDB" id="5811720at2759"/>
<accession>A0A0N4UTI5</accession>
<reference evidence="8" key="1">
    <citation type="submission" date="2017-02" db="UniProtKB">
        <authorList>
            <consortium name="WormBaseParasite"/>
        </authorList>
    </citation>
    <scope>IDENTIFICATION</scope>
</reference>
<organism evidence="8">
    <name type="scientific">Enterobius vermicularis</name>
    <name type="common">Human pinworm</name>
    <dbReference type="NCBI Taxonomy" id="51028"/>
    <lineage>
        <taxon>Eukaryota</taxon>
        <taxon>Metazoa</taxon>
        <taxon>Ecdysozoa</taxon>
        <taxon>Nematoda</taxon>
        <taxon>Chromadorea</taxon>
        <taxon>Rhabditida</taxon>
        <taxon>Spirurina</taxon>
        <taxon>Oxyuridomorpha</taxon>
        <taxon>Oxyuroidea</taxon>
        <taxon>Oxyuridae</taxon>
        <taxon>Enterobius</taxon>
    </lineage>
</organism>
<evidence type="ECO:0000313" key="6">
    <source>
        <dbReference type="EMBL" id="VDD85257.1"/>
    </source>
</evidence>
<dbReference type="Proteomes" id="UP000274131">
    <property type="component" value="Unassembled WGS sequence"/>
</dbReference>
<evidence type="ECO:0000256" key="4">
    <source>
        <dbReference type="ARBA" id="ARBA00022729"/>
    </source>
</evidence>
<keyword evidence="7" id="KW-1185">Reference proteome</keyword>
<comment type="similarity">
    <text evidence="2">Belongs to the nematode transthyretin-like family.</text>
</comment>
<keyword evidence="4 5" id="KW-0732">Signal</keyword>
<evidence type="ECO:0000256" key="2">
    <source>
        <dbReference type="ARBA" id="ARBA00010112"/>
    </source>
</evidence>
<dbReference type="Pfam" id="PF01060">
    <property type="entry name" value="TTR-52"/>
    <property type="match status" value="1"/>
</dbReference>